<proteinExistence type="predicted"/>
<organism evidence="1 2">
    <name type="scientific">Fulvivirga marina</name>
    <dbReference type="NCBI Taxonomy" id="2494733"/>
    <lineage>
        <taxon>Bacteria</taxon>
        <taxon>Pseudomonadati</taxon>
        <taxon>Bacteroidota</taxon>
        <taxon>Cytophagia</taxon>
        <taxon>Cytophagales</taxon>
        <taxon>Fulvivirgaceae</taxon>
        <taxon>Fulvivirga</taxon>
    </lineage>
</organism>
<dbReference type="InterPro" id="IPR005358">
    <property type="entry name" value="Puta_zinc/iron-chelating_dom"/>
</dbReference>
<accession>A0A937KEP7</accession>
<dbReference type="RefSeq" id="WP_202856932.1">
    <property type="nucleotide sequence ID" value="NZ_JAEUGD010000043.1"/>
</dbReference>
<comment type="caution">
    <text evidence="1">The sequence shown here is derived from an EMBL/GenBank/DDBJ whole genome shotgun (WGS) entry which is preliminary data.</text>
</comment>
<gene>
    <name evidence="1" type="ORF">JMN32_13840</name>
</gene>
<dbReference type="Pfam" id="PF03692">
    <property type="entry name" value="CxxCxxCC"/>
    <property type="match status" value="1"/>
</dbReference>
<dbReference type="EMBL" id="JAEUGD010000043">
    <property type="protein sequence ID" value="MBL6447395.1"/>
    <property type="molecule type" value="Genomic_DNA"/>
</dbReference>
<protein>
    <submittedName>
        <fullName evidence="1">YkgJ family cysteine cluster protein</fullName>
    </submittedName>
</protein>
<sequence>MSIYRKVQAIERVFASLEREVATFQESTGMKCLSGCGACCKKPDIAATPLEFLPLAYQLYKSGQAYKWFEELRAEPEMANCKAFLPFVSEGDRGFCNQYNQRGLICRLFGFSAMLDKQGVPQLITCKTIKTEFPEAHSVSIKHIADKQPVPIMRNFYFQLRAIDTDLGQTLMPINKAIEEAIKVVLSYYSYRQRRGA</sequence>
<keyword evidence="2" id="KW-1185">Reference proteome</keyword>
<evidence type="ECO:0000313" key="1">
    <source>
        <dbReference type="EMBL" id="MBL6447395.1"/>
    </source>
</evidence>
<reference evidence="1" key="1">
    <citation type="submission" date="2021-01" db="EMBL/GenBank/DDBJ databases">
        <title>Fulvivirga kasyanovii gen. nov., sp nov., a novel member of the phylum Bacteroidetes isolated from seawater in a mussel farm.</title>
        <authorList>
            <person name="Zhao L.-H."/>
            <person name="Wang Z.-J."/>
        </authorList>
    </citation>
    <scope>NUCLEOTIDE SEQUENCE</scope>
    <source>
        <strain evidence="1">29W222</strain>
    </source>
</reference>
<evidence type="ECO:0000313" key="2">
    <source>
        <dbReference type="Proteomes" id="UP000614216"/>
    </source>
</evidence>
<dbReference type="Proteomes" id="UP000614216">
    <property type="component" value="Unassembled WGS sequence"/>
</dbReference>
<name>A0A937KEP7_9BACT</name>
<dbReference type="AlphaFoldDB" id="A0A937KEP7"/>